<protein>
    <submittedName>
        <fullName evidence="1">Uncharacterized protein</fullName>
    </submittedName>
</protein>
<gene>
    <name evidence="1" type="ORF">BDN72DRAFT_882943</name>
</gene>
<dbReference type="EMBL" id="ML208621">
    <property type="protein sequence ID" value="TFK61899.1"/>
    <property type="molecule type" value="Genomic_DNA"/>
</dbReference>
<sequence>MTTLDVQSTLVPRLPPELERIIFEICASSQMKSAVVLVRVAKRVHVWIQPVLYRVVIKAEAKLPPKYHTTSSLSVISYGPFVRHLLLGYSVSNTETIKFLSSCNHLRNLALWTPNIGPHCLDWLDEMPLERLSTNLSRLFTDLTPTTFLRPFFSQITHLEITNTCSGWEKWCGLSILPSLTHLALDFFFDPEVVEGCLIHCQKLKLLVLVYDSDTIMSSNLIGVLSVVRDPRVVPHCMVREELKWEQSAWIWEDGPGRVGKGLDFWSLAEIVANQYTEYQGLEVNPF</sequence>
<organism evidence="1 2">
    <name type="scientific">Pluteus cervinus</name>
    <dbReference type="NCBI Taxonomy" id="181527"/>
    <lineage>
        <taxon>Eukaryota</taxon>
        <taxon>Fungi</taxon>
        <taxon>Dikarya</taxon>
        <taxon>Basidiomycota</taxon>
        <taxon>Agaricomycotina</taxon>
        <taxon>Agaricomycetes</taxon>
        <taxon>Agaricomycetidae</taxon>
        <taxon>Agaricales</taxon>
        <taxon>Pluteineae</taxon>
        <taxon>Pluteaceae</taxon>
        <taxon>Pluteus</taxon>
    </lineage>
</organism>
<dbReference type="Proteomes" id="UP000308600">
    <property type="component" value="Unassembled WGS sequence"/>
</dbReference>
<evidence type="ECO:0000313" key="1">
    <source>
        <dbReference type="EMBL" id="TFK61899.1"/>
    </source>
</evidence>
<evidence type="ECO:0000313" key="2">
    <source>
        <dbReference type="Proteomes" id="UP000308600"/>
    </source>
</evidence>
<proteinExistence type="predicted"/>
<keyword evidence="2" id="KW-1185">Reference proteome</keyword>
<accession>A0ACD3A8D5</accession>
<name>A0ACD3A8D5_9AGAR</name>
<reference evidence="1 2" key="1">
    <citation type="journal article" date="2019" name="Nat. Ecol. Evol.">
        <title>Megaphylogeny resolves global patterns of mushroom evolution.</title>
        <authorList>
            <person name="Varga T."/>
            <person name="Krizsan K."/>
            <person name="Foldi C."/>
            <person name="Dima B."/>
            <person name="Sanchez-Garcia M."/>
            <person name="Sanchez-Ramirez S."/>
            <person name="Szollosi G.J."/>
            <person name="Szarkandi J.G."/>
            <person name="Papp V."/>
            <person name="Albert L."/>
            <person name="Andreopoulos W."/>
            <person name="Angelini C."/>
            <person name="Antonin V."/>
            <person name="Barry K.W."/>
            <person name="Bougher N.L."/>
            <person name="Buchanan P."/>
            <person name="Buyck B."/>
            <person name="Bense V."/>
            <person name="Catcheside P."/>
            <person name="Chovatia M."/>
            <person name="Cooper J."/>
            <person name="Damon W."/>
            <person name="Desjardin D."/>
            <person name="Finy P."/>
            <person name="Geml J."/>
            <person name="Haridas S."/>
            <person name="Hughes K."/>
            <person name="Justo A."/>
            <person name="Karasinski D."/>
            <person name="Kautmanova I."/>
            <person name="Kiss B."/>
            <person name="Kocsube S."/>
            <person name="Kotiranta H."/>
            <person name="LaButti K.M."/>
            <person name="Lechner B.E."/>
            <person name="Liimatainen K."/>
            <person name="Lipzen A."/>
            <person name="Lukacs Z."/>
            <person name="Mihaltcheva S."/>
            <person name="Morgado L.N."/>
            <person name="Niskanen T."/>
            <person name="Noordeloos M.E."/>
            <person name="Ohm R.A."/>
            <person name="Ortiz-Santana B."/>
            <person name="Ovrebo C."/>
            <person name="Racz N."/>
            <person name="Riley R."/>
            <person name="Savchenko A."/>
            <person name="Shiryaev A."/>
            <person name="Soop K."/>
            <person name="Spirin V."/>
            <person name="Szebenyi C."/>
            <person name="Tomsovsky M."/>
            <person name="Tulloss R.E."/>
            <person name="Uehling J."/>
            <person name="Grigoriev I.V."/>
            <person name="Vagvolgyi C."/>
            <person name="Papp T."/>
            <person name="Martin F.M."/>
            <person name="Miettinen O."/>
            <person name="Hibbett D.S."/>
            <person name="Nagy L.G."/>
        </authorList>
    </citation>
    <scope>NUCLEOTIDE SEQUENCE [LARGE SCALE GENOMIC DNA]</scope>
    <source>
        <strain evidence="1 2">NL-1719</strain>
    </source>
</reference>